<keyword evidence="3" id="KW-0963">Cytoplasm</keyword>
<protein>
    <submittedName>
        <fullName evidence="9">PTS system mannose-specific IIB component</fullName>
    </submittedName>
</protein>
<sequence length="163" mass="18227">MKNIVLARVDDRLIHGEVVSVWTPSLSANRIVIADDEVAADKFNSKLLKLLAPAGVKVNVYTVSEASEKLAGEFKKEEKIIVLVKTPITFEKMLEAGVELKHVNLGGMGIRNERTPFVKNVACSPKEVDSIKNMMEKGVHVYYQLVPEQQIIEVSEVIKKRKE</sequence>
<feature type="domain" description="PTS EIIB type-4" evidence="8">
    <location>
        <begin position="1"/>
        <end position="163"/>
    </location>
</feature>
<evidence type="ECO:0000256" key="5">
    <source>
        <dbReference type="ARBA" id="ARBA00022679"/>
    </source>
</evidence>
<keyword evidence="6" id="KW-0598">Phosphotransferase system</keyword>
<dbReference type="RefSeq" id="WP_209460641.1">
    <property type="nucleotide sequence ID" value="NZ_JAGGKC010000030.1"/>
</dbReference>
<name>A0ABS4G7E8_9CLOT</name>
<reference evidence="9 10" key="1">
    <citation type="submission" date="2021-03" db="EMBL/GenBank/DDBJ databases">
        <title>Genomic Encyclopedia of Type Strains, Phase IV (KMG-IV): sequencing the most valuable type-strain genomes for metagenomic binning, comparative biology and taxonomic classification.</title>
        <authorList>
            <person name="Goeker M."/>
        </authorList>
    </citation>
    <scope>NUCLEOTIDE SEQUENCE [LARGE SCALE GENOMIC DNA]</scope>
    <source>
        <strain evidence="9 10">DSM 6139</strain>
    </source>
</reference>
<evidence type="ECO:0000256" key="3">
    <source>
        <dbReference type="ARBA" id="ARBA00022490"/>
    </source>
</evidence>
<dbReference type="InterPro" id="IPR036667">
    <property type="entry name" value="PTS_IIB_sorbose-sp_sf"/>
</dbReference>
<evidence type="ECO:0000256" key="4">
    <source>
        <dbReference type="ARBA" id="ARBA00022597"/>
    </source>
</evidence>
<dbReference type="Proteomes" id="UP001519271">
    <property type="component" value="Unassembled WGS sequence"/>
</dbReference>
<evidence type="ECO:0000256" key="7">
    <source>
        <dbReference type="ARBA" id="ARBA00022777"/>
    </source>
</evidence>
<keyword evidence="7" id="KW-0418">Kinase</keyword>
<keyword evidence="5" id="KW-0808">Transferase</keyword>
<evidence type="ECO:0000259" key="8">
    <source>
        <dbReference type="PROSITE" id="PS51101"/>
    </source>
</evidence>
<comment type="caution">
    <text evidence="9">The sequence shown here is derived from an EMBL/GenBank/DDBJ whole genome shotgun (WGS) entry which is preliminary data.</text>
</comment>
<evidence type="ECO:0000313" key="10">
    <source>
        <dbReference type="Proteomes" id="UP001519271"/>
    </source>
</evidence>
<proteinExistence type="predicted"/>
<dbReference type="InterPro" id="IPR004720">
    <property type="entry name" value="PTS_IIB_sorbose-sp"/>
</dbReference>
<keyword evidence="10" id="KW-1185">Reference proteome</keyword>
<gene>
    <name evidence="9" type="ORF">J2Z34_002980</name>
</gene>
<dbReference type="SUPFAM" id="SSF52728">
    <property type="entry name" value="PTS IIb component"/>
    <property type="match status" value="1"/>
</dbReference>
<evidence type="ECO:0000256" key="2">
    <source>
        <dbReference type="ARBA" id="ARBA00022448"/>
    </source>
</evidence>
<dbReference type="PROSITE" id="PS51101">
    <property type="entry name" value="PTS_EIIB_TYPE_4"/>
    <property type="match status" value="1"/>
</dbReference>
<comment type="subcellular location">
    <subcellularLocation>
        <location evidence="1">Cytoplasm</location>
    </subcellularLocation>
</comment>
<organism evidence="9 10">
    <name type="scientific">Youngiibacter multivorans</name>
    <dbReference type="NCBI Taxonomy" id="937251"/>
    <lineage>
        <taxon>Bacteria</taxon>
        <taxon>Bacillati</taxon>
        <taxon>Bacillota</taxon>
        <taxon>Clostridia</taxon>
        <taxon>Eubacteriales</taxon>
        <taxon>Clostridiaceae</taxon>
        <taxon>Youngiibacter</taxon>
    </lineage>
</organism>
<evidence type="ECO:0000256" key="6">
    <source>
        <dbReference type="ARBA" id="ARBA00022683"/>
    </source>
</evidence>
<evidence type="ECO:0000313" key="9">
    <source>
        <dbReference type="EMBL" id="MBP1920468.1"/>
    </source>
</evidence>
<accession>A0ABS4G7E8</accession>
<dbReference type="Gene3D" id="3.40.35.10">
    <property type="entry name" value="Phosphotransferase system, sorbose subfamily IIB component"/>
    <property type="match status" value="1"/>
</dbReference>
<keyword evidence="4" id="KW-0762">Sugar transport</keyword>
<evidence type="ECO:0000256" key="1">
    <source>
        <dbReference type="ARBA" id="ARBA00004496"/>
    </source>
</evidence>
<keyword evidence="2" id="KW-0813">Transport</keyword>
<dbReference type="EMBL" id="JAGGKC010000030">
    <property type="protein sequence ID" value="MBP1920468.1"/>
    <property type="molecule type" value="Genomic_DNA"/>
</dbReference>
<dbReference type="Pfam" id="PF03830">
    <property type="entry name" value="PTSIIB_sorb"/>
    <property type="match status" value="1"/>
</dbReference>